<keyword evidence="3" id="KW-1185">Reference proteome</keyword>
<reference evidence="2 3" key="1">
    <citation type="journal article" date="2014" name="Nat. Commun.">
        <title>Molecular traces of alternative social organization in a termite genome.</title>
        <authorList>
            <person name="Terrapon N."/>
            <person name="Li C."/>
            <person name="Robertson H.M."/>
            <person name="Ji L."/>
            <person name="Meng X."/>
            <person name="Booth W."/>
            <person name="Chen Z."/>
            <person name="Childers C.P."/>
            <person name="Glastad K.M."/>
            <person name="Gokhale K."/>
            <person name="Gowin J."/>
            <person name="Gronenberg W."/>
            <person name="Hermansen R.A."/>
            <person name="Hu H."/>
            <person name="Hunt B.G."/>
            <person name="Huylmans A.K."/>
            <person name="Khalil S.M."/>
            <person name="Mitchell R.D."/>
            <person name="Munoz-Torres M.C."/>
            <person name="Mustard J.A."/>
            <person name="Pan H."/>
            <person name="Reese J.T."/>
            <person name="Scharf M.E."/>
            <person name="Sun F."/>
            <person name="Vogel H."/>
            <person name="Xiao J."/>
            <person name="Yang W."/>
            <person name="Yang Z."/>
            <person name="Yang Z."/>
            <person name="Zhou J."/>
            <person name="Zhu J."/>
            <person name="Brent C.S."/>
            <person name="Elsik C.G."/>
            <person name="Goodisman M.A."/>
            <person name="Liberles D.A."/>
            <person name="Roe R.M."/>
            <person name="Vargo E.L."/>
            <person name="Vilcinskas A."/>
            <person name="Wang J."/>
            <person name="Bornberg-Bauer E."/>
            <person name="Korb J."/>
            <person name="Zhang G."/>
            <person name="Liebig J."/>
        </authorList>
    </citation>
    <scope>NUCLEOTIDE SEQUENCE [LARGE SCALE GENOMIC DNA]</scope>
    <source>
        <tissue evidence="2">Whole organism</tissue>
    </source>
</reference>
<keyword evidence="1" id="KW-1133">Transmembrane helix</keyword>
<evidence type="ECO:0000313" key="2">
    <source>
        <dbReference type="EMBL" id="KDR22693.1"/>
    </source>
</evidence>
<organism evidence="2 3">
    <name type="scientific">Zootermopsis nevadensis</name>
    <name type="common">Dampwood termite</name>
    <dbReference type="NCBI Taxonomy" id="136037"/>
    <lineage>
        <taxon>Eukaryota</taxon>
        <taxon>Metazoa</taxon>
        <taxon>Ecdysozoa</taxon>
        <taxon>Arthropoda</taxon>
        <taxon>Hexapoda</taxon>
        <taxon>Insecta</taxon>
        <taxon>Pterygota</taxon>
        <taxon>Neoptera</taxon>
        <taxon>Polyneoptera</taxon>
        <taxon>Dictyoptera</taxon>
        <taxon>Blattodea</taxon>
        <taxon>Blattoidea</taxon>
        <taxon>Termitoidae</taxon>
        <taxon>Termopsidae</taxon>
        <taxon>Zootermopsis</taxon>
    </lineage>
</organism>
<accession>A0A067RI66</accession>
<keyword evidence="1" id="KW-0472">Membrane</keyword>
<name>A0A067RI66_ZOONE</name>
<dbReference type="EMBL" id="KK852498">
    <property type="protein sequence ID" value="KDR22693.1"/>
    <property type="molecule type" value="Genomic_DNA"/>
</dbReference>
<proteinExistence type="predicted"/>
<evidence type="ECO:0000313" key="3">
    <source>
        <dbReference type="Proteomes" id="UP000027135"/>
    </source>
</evidence>
<dbReference type="AlphaFoldDB" id="A0A067RI66"/>
<dbReference type="InParanoid" id="A0A067RI66"/>
<evidence type="ECO:0000256" key="1">
    <source>
        <dbReference type="SAM" id="Phobius"/>
    </source>
</evidence>
<gene>
    <name evidence="2" type="ORF">L798_12828</name>
</gene>
<protein>
    <submittedName>
        <fullName evidence="2">Uncharacterized protein</fullName>
    </submittedName>
</protein>
<feature type="transmembrane region" description="Helical" evidence="1">
    <location>
        <begin position="34"/>
        <end position="54"/>
    </location>
</feature>
<sequence length="82" mass="9551">MLTTQFQQQSAQLLHTFKVLLLCDIQNGCHSKHIIDIAFIIINITAICIHLTLLNHTSNIVLTYYDISKFRQVYMSFQKQLL</sequence>
<dbReference type="Proteomes" id="UP000027135">
    <property type="component" value="Unassembled WGS sequence"/>
</dbReference>
<keyword evidence="1" id="KW-0812">Transmembrane</keyword>